<name>A0ABR2GGX2_9ROSI</name>
<accession>A0ABR2GGX2</accession>
<evidence type="ECO:0000313" key="1">
    <source>
        <dbReference type="EMBL" id="KAK8602065.1"/>
    </source>
</evidence>
<protein>
    <submittedName>
        <fullName evidence="1">Uncharacterized protein</fullName>
    </submittedName>
</protein>
<organism evidence="1 2">
    <name type="scientific">Hibiscus sabdariffa</name>
    <name type="common">roselle</name>
    <dbReference type="NCBI Taxonomy" id="183260"/>
    <lineage>
        <taxon>Eukaryota</taxon>
        <taxon>Viridiplantae</taxon>
        <taxon>Streptophyta</taxon>
        <taxon>Embryophyta</taxon>
        <taxon>Tracheophyta</taxon>
        <taxon>Spermatophyta</taxon>
        <taxon>Magnoliopsida</taxon>
        <taxon>eudicotyledons</taxon>
        <taxon>Gunneridae</taxon>
        <taxon>Pentapetalae</taxon>
        <taxon>rosids</taxon>
        <taxon>malvids</taxon>
        <taxon>Malvales</taxon>
        <taxon>Malvaceae</taxon>
        <taxon>Malvoideae</taxon>
        <taxon>Hibiscus</taxon>
    </lineage>
</organism>
<gene>
    <name evidence="1" type="ORF">V6N12_051886</name>
</gene>
<reference evidence="1 2" key="1">
    <citation type="journal article" date="2024" name="G3 (Bethesda)">
        <title>Genome assembly of Hibiscus sabdariffa L. provides insights into metabolisms of medicinal natural products.</title>
        <authorList>
            <person name="Kim T."/>
        </authorList>
    </citation>
    <scope>NUCLEOTIDE SEQUENCE [LARGE SCALE GENOMIC DNA]</scope>
    <source>
        <strain evidence="1">TK-2024</strain>
        <tissue evidence="1">Old leaves</tissue>
    </source>
</reference>
<dbReference type="Proteomes" id="UP001472677">
    <property type="component" value="Unassembled WGS sequence"/>
</dbReference>
<dbReference type="EMBL" id="JBBPBM010000001">
    <property type="protein sequence ID" value="KAK8602065.1"/>
    <property type="molecule type" value="Genomic_DNA"/>
</dbReference>
<comment type="caution">
    <text evidence="1">The sequence shown here is derived from an EMBL/GenBank/DDBJ whole genome shotgun (WGS) entry which is preliminary data.</text>
</comment>
<keyword evidence="2" id="KW-1185">Reference proteome</keyword>
<sequence>MSSTQKDAPELAPQGIPFRPGMCYNSDACYIVPDVASNFFLPEAKHCKWRCQEHDCSKLGSDRSWHGILREATVKFCKFPIFLS</sequence>
<proteinExistence type="predicted"/>
<evidence type="ECO:0000313" key="2">
    <source>
        <dbReference type="Proteomes" id="UP001472677"/>
    </source>
</evidence>